<dbReference type="AlphaFoldDB" id="A0AAV6S6X3"/>
<keyword evidence="4" id="KW-1185">Reference proteome</keyword>
<feature type="region of interest" description="Disordered" evidence="1">
    <location>
        <begin position="133"/>
        <end position="155"/>
    </location>
</feature>
<evidence type="ECO:0000313" key="4">
    <source>
        <dbReference type="Proteomes" id="UP000693946"/>
    </source>
</evidence>
<evidence type="ECO:0000313" key="3">
    <source>
        <dbReference type="EMBL" id="KAG7512297.1"/>
    </source>
</evidence>
<sequence length="194" mass="20537">MNVDVHRLSTLLYCKYCDLGGRKKRTSTAASPHLCLTCHKACAFPVMADQQKLASLWVWLLLMATLCPGAQHVYSKHGGSIRGRGKGDGSKVSLPQSKGLLPKPGLKWAGAAAAGMLGGTGTGYGLGFFGKPKHSSGNRHGHRSTSDGGQQQGQGYHNRSLWRAFGNAAAPAPTTNFLCLTFVVSSLAVWARGD</sequence>
<keyword evidence="2" id="KW-0812">Transmembrane</keyword>
<accession>A0AAV6S6X3</accession>
<keyword evidence="2" id="KW-0472">Membrane</keyword>
<name>A0AAV6S6X3_SOLSE</name>
<comment type="caution">
    <text evidence="3">The sequence shown here is derived from an EMBL/GenBank/DDBJ whole genome shotgun (WGS) entry which is preliminary data.</text>
</comment>
<dbReference type="EMBL" id="JAGKHQ010000007">
    <property type="protein sequence ID" value="KAG7512297.1"/>
    <property type="molecule type" value="Genomic_DNA"/>
</dbReference>
<protein>
    <recommendedName>
        <fullName evidence="5">Shadow of prion protein 2</fullName>
    </recommendedName>
</protein>
<evidence type="ECO:0000256" key="1">
    <source>
        <dbReference type="SAM" id="MobiDB-lite"/>
    </source>
</evidence>
<dbReference type="Proteomes" id="UP000693946">
    <property type="component" value="Linkage Group LG15"/>
</dbReference>
<feature type="compositionally biased region" description="Basic residues" evidence="1">
    <location>
        <begin position="133"/>
        <end position="143"/>
    </location>
</feature>
<evidence type="ECO:0008006" key="5">
    <source>
        <dbReference type="Google" id="ProtNLM"/>
    </source>
</evidence>
<organism evidence="3 4">
    <name type="scientific">Solea senegalensis</name>
    <name type="common">Senegalese sole</name>
    <dbReference type="NCBI Taxonomy" id="28829"/>
    <lineage>
        <taxon>Eukaryota</taxon>
        <taxon>Metazoa</taxon>
        <taxon>Chordata</taxon>
        <taxon>Craniata</taxon>
        <taxon>Vertebrata</taxon>
        <taxon>Euteleostomi</taxon>
        <taxon>Actinopterygii</taxon>
        <taxon>Neopterygii</taxon>
        <taxon>Teleostei</taxon>
        <taxon>Neoteleostei</taxon>
        <taxon>Acanthomorphata</taxon>
        <taxon>Carangaria</taxon>
        <taxon>Pleuronectiformes</taxon>
        <taxon>Pleuronectoidei</taxon>
        <taxon>Soleidae</taxon>
        <taxon>Solea</taxon>
    </lineage>
</organism>
<keyword evidence="2" id="KW-1133">Transmembrane helix</keyword>
<feature type="transmembrane region" description="Helical" evidence="2">
    <location>
        <begin position="56"/>
        <end position="74"/>
    </location>
</feature>
<proteinExistence type="predicted"/>
<gene>
    <name evidence="3" type="ORF">JOB18_025508</name>
</gene>
<reference evidence="3 4" key="1">
    <citation type="journal article" date="2021" name="Sci. Rep.">
        <title>Chromosome anchoring in Senegalese sole (Solea senegalensis) reveals sex-associated markers and genome rearrangements in flatfish.</title>
        <authorList>
            <person name="Guerrero-Cozar I."/>
            <person name="Gomez-Garrido J."/>
            <person name="Berbel C."/>
            <person name="Martinez-Blanch J.F."/>
            <person name="Alioto T."/>
            <person name="Claros M.G."/>
            <person name="Gagnaire P.A."/>
            <person name="Manchado M."/>
        </authorList>
    </citation>
    <scope>NUCLEOTIDE SEQUENCE [LARGE SCALE GENOMIC DNA]</scope>
    <source>
        <strain evidence="3">Sse05_10M</strain>
    </source>
</reference>
<evidence type="ECO:0000256" key="2">
    <source>
        <dbReference type="SAM" id="Phobius"/>
    </source>
</evidence>